<evidence type="ECO:0000256" key="19">
    <source>
        <dbReference type="ARBA" id="ARBA00047588"/>
    </source>
</evidence>
<dbReference type="KEGG" id="nfa:NFA_24600"/>
<dbReference type="CDD" id="cd03443">
    <property type="entry name" value="PaaI_thioesterase"/>
    <property type="match status" value="1"/>
</dbReference>
<proteinExistence type="inferred from homology"/>
<dbReference type="GO" id="GO:0006631">
    <property type="term" value="P:fatty acid metabolic process"/>
    <property type="evidence" value="ECO:0007669"/>
    <property type="project" value="UniProtKB-KW"/>
</dbReference>
<evidence type="ECO:0000256" key="13">
    <source>
        <dbReference type="ARBA" id="ARBA00035852"/>
    </source>
</evidence>
<evidence type="ECO:0000256" key="9">
    <source>
        <dbReference type="ARBA" id="ARBA00022946"/>
    </source>
</evidence>
<evidence type="ECO:0000256" key="6">
    <source>
        <dbReference type="ARBA" id="ARBA00022703"/>
    </source>
</evidence>
<dbReference type="Pfam" id="PF03061">
    <property type="entry name" value="4HBT"/>
    <property type="match status" value="1"/>
</dbReference>
<feature type="domain" description="Thioesterase" evidence="24">
    <location>
        <begin position="153"/>
        <end position="222"/>
    </location>
</feature>
<dbReference type="PANTHER" id="PTHR12418:SF19">
    <property type="entry name" value="ACYL-COENZYME A THIOESTERASE THEM4"/>
    <property type="match status" value="1"/>
</dbReference>
<evidence type="ECO:0000313" key="25">
    <source>
        <dbReference type="EMBL" id="BAD57307.1"/>
    </source>
</evidence>
<comment type="catalytic activity">
    <reaction evidence="14">
        <text>(9Z)-octadecenoyl-CoA + H2O = (9Z)-octadecenoate + CoA + H(+)</text>
        <dbReference type="Rhea" id="RHEA:40139"/>
        <dbReference type="ChEBI" id="CHEBI:15377"/>
        <dbReference type="ChEBI" id="CHEBI:15378"/>
        <dbReference type="ChEBI" id="CHEBI:30823"/>
        <dbReference type="ChEBI" id="CHEBI:57287"/>
        <dbReference type="ChEBI" id="CHEBI:57387"/>
    </reaction>
    <physiologicalReaction direction="left-to-right" evidence="14">
        <dbReference type="Rhea" id="RHEA:40140"/>
    </physiologicalReaction>
</comment>
<comment type="catalytic activity">
    <reaction evidence="23">
        <text>tetradecanoyl-CoA + H2O = tetradecanoate + CoA + H(+)</text>
        <dbReference type="Rhea" id="RHEA:40119"/>
        <dbReference type="ChEBI" id="CHEBI:15377"/>
        <dbReference type="ChEBI" id="CHEBI:15378"/>
        <dbReference type="ChEBI" id="CHEBI:30807"/>
        <dbReference type="ChEBI" id="CHEBI:57287"/>
        <dbReference type="ChEBI" id="CHEBI:57385"/>
    </reaction>
    <physiologicalReaction direction="left-to-right" evidence="23">
        <dbReference type="Rhea" id="RHEA:40120"/>
    </physiologicalReaction>
</comment>
<keyword evidence="26" id="KW-1185">Reference proteome</keyword>
<evidence type="ECO:0000256" key="23">
    <source>
        <dbReference type="ARBA" id="ARBA00048180"/>
    </source>
</evidence>
<evidence type="ECO:0000256" key="14">
    <source>
        <dbReference type="ARBA" id="ARBA00037002"/>
    </source>
</evidence>
<keyword evidence="7" id="KW-0378">Hydrolase</keyword>
<dbReference type="AlphaFoldDB" id="Q5YWY4"/>
<comment type="subcellular location">
    <subcellularLocation>
        <location evidence="3">Cell projection</location>
        <location evidence="3">Ruffle membrane</location>
    </subcellularLocation>
    <subcellularLocation>
        <location evidence="2">Cytoplasm</location>
    </subcellularLocation>
    <subcellularLocation>
        <location evidence="1">Membrane</location>
        <topology evidence="1">Peripheral membrane protein</topology>
    </subcellularLocation>
</comment>
<dbReference type="eggNOG" id="COG2050">
    <property type="taxonomic scope" value="Bacteria"/>
</dbReference>
<dbReference type="STRING" id="247156.NFA_24600"/>
<name>Q5YWY4_NOCFA</name>
<dbReference type="InterPro" id="IPR006683">
    <property type="entry name" value="Thioestr_dom"/>
</dbReference>
<reference evidence="25 26" key="1">
    <citation type="journal article" date="2004" name="Proc. Natl. Acad. Sci. U.S.A.">
        <title>The complete genomic sequence of Nocardia farcinica IFM 10152.</title>
        <authorList>
            <person name="Ishikawa J."/>
            <person name="Yamashita A."/>
            <person name="Mikami Y."/>
            <person name="Hoshino Y."/>
            <person name="Kurita H."/>
            <person name="Hotta K."/>
            <person name="Shiba T."/>
            <person name="Hattori M."/>
        </authorList>
    </citation>
    <scope>NUCLEOTIDE SEQUENCE [LARGE SCALE GENOMIC DNA]</scope>
    <source>
        <strain evidence="25 26">IFM 10152</strain>
    </source>
</reference>
<organism evidence="25 26">
    <name type="scientific">Nocardia farcinica (strain IFM 10152)</name>
    <dbReference type="NCBI Taxonomy" id="247156"/>
    <lineage>
        <taxon>Bacteria</taxon>
        <taxon>Bacillati</taxon>
        <taxon>Actinomycetota</taxon>
        <taxon>Actinomycetes</taxon>
        <taxon>Mycobacteriales</taxon>
        <taxon>Nocardiaceae</taxon>
        <taxon>Nocardia</taxon>
    </lineage>
</organism>
<dbReference type="SUPFAM" id="SSF54637">
    <property type="entry name" value="Thioesterase/thiol ester dehydrase-isomerase"/>
    <property type="match status" value="1"/>
</dbReference>
<comment type="similarity">
    <text evidence="15">Belongs to the THEM4/THEM5 thioesterase family.</text>
</comment>
<evidence type="ECO:0000256" key="12">
    <source>
        <dbReference type="ARBA" id="ARBA00023273"/>
    </source>
</evidence>
<evidence type="ECO:0000256" key="21">
    <source>
        <dbReference type="ARBA" id="ARBA00047969"/>
    </source>
</evidence>
<comment type="catalytic activity">
    <reaction evidence="21">
        <text>decanoyl-CoA + H2O = decanoate + CoA + H(+)</text>
        <dbReference type="Rhea" id="RHEA:40059"/>
        <dbReference type="ChEBI" id="CHEBI:15377"/>
        <dbReference type="ChEBI" id="CHEBI:15378"/>
        <dbReference type="ChEBI" id="CHEBI:27689"/>
        <dbReference type="ChEBI" id="CHEBI:57287"/>
        <dbReference type="ChEBI" id="CHEBI:61430"/>
    </reaction>
    <physiologicalReaction direction="left-to-right" evidence="21">
        <dbReference type="Rhea" id="RHEA:40060"/>
    </physiologicalReaction>
</comment>
<dbReference type="Proteomes" id="UP000006820">
    <property type="component" value="Chromosome"/>
</dbReference>
<evidence type="ECO:0000256" key="18">
    <source>
        <dbReference type="ARBA" id="ARBA00043210"/>
    </source>
</evidence>
<evidence type="ECO:0000256" key="15">
    <source>
        <dbReference type="ARBA" id="ARBA00038456"/>
    </source>
</evidence>
<evidence type="ECO:0000256" key="7">
    <source>
        <dbReference type="ARBA" id="ARBA00022801"/>
    </source>
</evidence>
<evidence type="ECO:0000256" key="11">
    <source>
        <dbReference type="ARBA" id="ARBA00023136"/>
    </source>
</evidence>
<keyword evidence="5" id="KW-0963">Cytoplasm</keyword>
<dbReference type="GO" id="GO:0016787">
    <property type="term" value="F:hydrolase activity"/>
    <property type="evidence" value="ECO:0007669"/>
    <property type="project" value="UniProtKB-KW"/>
</dbReference>
<evidence type="ECO:0000256" key="22">
    <source>
        <dbReference type="ARBA" id="ARBA00048074"/>
    </source>
</evidence>
<keyword evidence="9" id="KW-0809">Transit peptide</keyword>
<evidence type="ECO:0000256" key="4">
    <source>
        <dbReference type="ARBA" id="ARBA00022475"/>
    </source>
</evidence>
<dbReference type="Gene3D" id="3.10.129.10">
    <property type="entry name" value="Hotdog Thioesterase"/>
    <property type="match status" value="1"/>
</dbReference>
<dbReference type="EMBL" id="AP006618">
    <property type="protein sequence ID" value="BAD57307.1"/>
    <property type="molecule type" value="Genomic_DNA"/>
</dbReference>
<keyword evidence="10" id="KW-0443">Lipid metabolism</keyword>
<evidence type="ECO:0000313" key="26">
    <source>
        <dbReference type="Proteomes" id="UP000006820"/>
    </source>
</evidence>
<dbReference type="InterPro" id="IPR029069">
    <property type="entry name" value="HotDog_dom_sf"/>
</dbReference>
<comment type="catalytic activity">
    <reaction evidence="19">
        <text>octanoyl-CoA + H2O = octanoate + CoA + H(+)</text>
        <dbReference type="Rhea" id="RHEA:30143"/>
        <dbReference type="ChEBI" id="CHEBI:15377"/>
        <dbReference type="ChEBI" id="CHEBI:15378"/>
        <dbReference type="ChEBI" id="CHEBI:25646"/>
        <dbReference type="ChEBI" id="CHEBI:57287"/>
        <dbReference type="ChEBI" id="CHEBI:57386"/>
    </reaction>
    <physiologicalReaction direction="left-to-right" evidence="19">
        <dbReference type="Rhea" id="RHEA:30144"/>
    </physiologicalReaction>
</comment>
<keyword evidence="11" id="KW-0472">Membrane</keyword>
<dbReference type="InterPro" id="IPR052365">
    <property type="entry name" value="THEM4/THEM5_acyl-CoA_thioest"/>
</dbReference>
<dbReference type="GO" id="GO:0005737">
    <property type="term" value="C:cytoplasm"/>
    <property type="evidence" value="ECO:0007669"/>
    <property type="project" value="UniProtKB-SubCell"/>
</dbReference>
<protein>
    <recommendedName>
        <fullName evidence="17">Acyl-coenzyme A thioesterase THEM4</fullName>
        <ecNumber evidence="16">3.1.2.2</ecNumber>
    </recommendedName>
    <alternativeName>
        <fullName evidence="18">Thioesterase superfamily member 4</fullName>
    </alternativeName>
</protein>
<evidence type="ECO:0000256" key="20">
    <source>
        <dbReference type="ARBA" id="ARBA00047734"/>
    </source>
</evidence>
<gene>
    <name evidence="25" type="ordered locus">NFA_24600</name>
</gene>
<evidence type="ECO:0000256" key="17">
    <source>
        <dbReference type="ARBA" id="ARBA00040123"/>
    </source>
</evidence>
<comment type="catalytic activity">
    <reaction evidence="22">
        <text>dodecanoyl-CoA + H2O = dodecanoate + CoA + H(+)</text>
        <dbReference type="Rhea" id="RHEA:30135"/>
        <dbReference type="ChEBI" id="CHEBI:15377"/>
        <dbReference type="ChEBI" id="CHEBI:15378"/>
        <dbReference type="ChEBI" id="CHEBI:18262"/>
        <dbReference type="ChEBI" id="CHEBI:57287"/>
        <dbReference type="ChEBI" id="CHEBI:57375"/>
    </reaction>
    <physiologicalReaction direction="left-to-right" evidence="22">
        <dbReference type="Rhea" id="RHEA:30136"/>
    </physiologicalReaction>
</comment>
<evidence type="ECO:0000256" key="16">
    <source>
        <dbReference type="ARBA" id="ARBA00038848"/>
    </source>
</evidence>
<evidence type="ECO:0000256" key="10">
    <source>
        <dbReference type="ARBA" id="ARBA00023098"/>
    </source>
</evidence>
<evidence type="ECO:0000259" key="24">
    <source>
        <dbReference type="Pfam" id="PF03061"/>
    </source>
</evidence>
<evidence type="ECO:0000256" key="5">
    <source>
        <dbReference type="ARBA" id="ARBA00022490"/>
    </source>
</evidence>
<evidence type="ECO:0000256" key="1">
    <source>
        <dbReference type="ARBA" id="ARBA00004170"/>
    </source>
</evidence>
<keyword evidence="8" id="KW-0276">Fatty acid metabolism</keyword>
<dbReference type="PANTHER" id="PTHR12418">
    <property type="entry name" value="ACYL-COENZYME A THIOESTERASE THEM4"/>
    <property type="match status" value="1"/>
</dbReference>
<keyword evidence="6" id="KW-0053">Apoptosis</keyword>
<comment type="catalytic activity">
    <reaction evidence="13">
        <text>(5Z,8Z,11Z,14Z)-eicosatetraenoyl-CoA + H2O = (5Z,8Z,11Z,14Z)-eicosatetraenoate + CoA + H(+)</text>
        <dbReference type="Rhea" id="RHEA:40151"/>
        <dbReference type="ChEBI" id="CHEBI:15377"/>
        <dbReference type="ChEBI" id="CHEBI:15378"/>
        <dbReference type="ChEBI" id="CHEBI:32395"/>
        <dbReference type="ChEBI" id="CHEBI:57287"/>
        <dbReference type="ChEBI" id="CHEBI:57368"/>
    </reaction>
    <physiologicalReaction direction="left-to-right" evidence="13">
        <dbReference type="Rhea" id="RHEA:40152"/>
    </physiologicalReaction>
</comment>
<sequence length="239" mass="26216">MAGATHRSAPGNQPDTVVLMTEDHTADPLPTAEHHEGGFRPMWEQMVRDSDFSRGGPYFGEFVEQVRILMDQARVAAPSDDLALELIGQLKELNAKLADAVVDEWSTPTWTRHDLPARGNVTLPPFRVQRASRKGVETAITFRTFHLGGNAAAHGGQMAVGFDELCGMAAAIHAGSVTRTASLTIDYRSITPLDKELTLRSWVENQEGRKVWVRATLHDGERLCAEAHGLFIVLRPGQA</sequence>
<evidence type="ECO:0000256" key="3">
    <source>
        <dbReference type="ARBA" id="ARBA00004632"/>
    </source>
</evidence>
<dbReference type="GO" id="GO:0016020">
    <property type="term" value="C:membrane"/>
    <property type="evidence" value="ECO:0007669"/>
    <property type="project" value="UniProtKB-SubCell"/>
</dbReference>
<evidence type="ECO:0000256" key="2">
    <source>
        <dbReference type="ARBA" id="ARBA00004496"/>
    </source>
</evidence>
<dbReference type="HOGENOM" id="CLU_094961_1_0_11"/>
<accession>Q5YWY4</accession>
<comment type="catalytic activity">
    <reaction evidence="20">
        <text>hexadecanoyl-CoA + H2O = hexadecanoate + CoA + H(+)</text>
        <dbReference type="Rhea" id="RHEA:16645"/>
        <dbReference type="ChEBI" id="CHEBI:7896"/>
        <dbReference type="ChEBI" id="CHEBI:15377"/>
        <dbReference type="ChEBI" id="CHEBI:15378"/>
        <dbReference type="ChEBI" id="CHEBI:57287"/>
        <dbReference type="ChEBI" id="CHEBI:57379"/>
        <dbReference type="EC" id="3.1.2.2"/>
    </reaction>
    <physiologicalReaction direction="left-to-right" evidence="20">
        <dbReference type="Rhea" id="RHEA:16646"/>
    </physiologicalReaction>
</comment>
<dbReference type="EC" id="3.1.2.2" evidence="16"/>
<evidence type="ECO:0000256" key="8">
    <source>
        <dbReference type="ARBA" id="ARBA00022832"/>
    </source>
</evidence>
<keyword evidence="12" id="KW-0966">Cell projection</keyword>
<keyword evidence="4" id="KW-1003">Cell membrane</keyword>